<comment type="caution">
    <text evidence="1">The sequence shown here is derived from an EMBL/GenBank/DDBJ whole genome shotgun (WGS) entry which is preliminary data.</text>
</comment>
<evidence type="ECO:0000313" key="1">
    <source>
        <dbReference type="EMBL" id="TDD62415.1"/>
    </source>
</evidence>
<dbReference type="SUPFAM" id="SSF56801">
    <property type="entry name" value="Acetyl-CoA synthetase-like"/>
    <property type="match status" value="1"/>
</dbReference>
<dbReference type="AlphaFoldDB" id="A0A4R4ZU98"/>
<gene>
    <name evidence="1" type="ORF">E1298_44720</name>
</gene>
<dbReference type="EMBL" id="SMKU01000532">
    <property type="protein sequence ID" value="TDD62415.1"/>
    <property type="molecule type" value="Genomic_DNA"/>
</dbReference>
<proteinExistence type="predicted"/>
<sequence>MLLVICCIGPRGGIWTRWLWSAGTAEDVHAHARARLAGYEWPEYVVLAEGLPKDPSGKILKRDLRGWYSGLVG</sequence>
<protein>
    <recommendedName>
        <fullName evidence="3">AMP-binding enzyme C-terminal domain-containing protein</fullName>
    </recommendedName>
</protein>
<name>A0A4R4ZU98_9ACTN</name>
<dbReference type="Proteomes" id="UP000294513">
    <property type="component" value="Unassembled WGS sequence"/>
</dbReference>
<evidence type="ECO:0000313" key="2">
    <source>
        <dbReference type="Proteomes" id="UP000294513"/>
    </source>
</evidence>
<evidence type="ECO:0008006" key="3">
    <source>
        <dbReference type="Google" id="ProtNLM"/>
    </source>
</evidence>
<accession>A0A4R4ZU98</accession>
<reference evidence="1 2" key="1">
    <citation type="submission" date="2019-03" db="EMBL/GenBank/DDBJ databases">
        <title>Draft genome sequences of novel Actinobacteria.</title>
        <authorList>
            <person name="Sahin N."/>
            <person name="Ay H."/>
            <person name="Saygin H."/>
        </authorList>
    </citation>
    <scope>NUCLEOTIDE SEQUENCE [LARGE SCALE GENOMIC DNA]</scope>
    <source>
        <strain evidence="1 2">H3C3</strain>
    </source>
</reference>
<dbReference type="OrthoDB" id="2967997at2"/>
<keyword evidence="2" id="KW-1185">Reference proteome</keyword>
<dbReference type="InterPro" id="IPR045851">
    <property type="entry name" value="AMP-bd_C_sf"/>
</dbReference>
<organism evidence="1 2">
    <name type="scientific">Actinomadura rubrisoli</name>
    <dbReference type="NCBI Taxonomy" id="2530368"/>
    <lineage>
        <taxon>Bacteria</taxon>
        <taxon>Bacillati</taxon>
        <taxon>Actinomycetota</taxon>
        <taxon>Actinomycetes</taxon>
        <taxon>Streptosporangiales</taxon>
        <taxon>Thermomonosporaceae</taxon>
        <taxon>Actinomadura</taxon>
    </lineage>
</organism>
<dbReference type="RefSeq" id="WP_131903447.1">
    <property type="nucleotide sequence ID" value="NZ_SMKU01000532.1"/>
</dbReference>
<dbReference type="Gene3D" id="3.30.300.30">
    <property type="match status" value="1"/>
</dbReference>